<keyword evidence="4 6" id="KW-0378">Hydrolase</keyword>
<dbReference type="Proteomes" id="UP001470230">
    <property type="component" value="Unassembled WGS sequence"/>
</dbReference>
<dbReference type="InterPro" id="IPR003591">
    <property type="entry name" value="Leu-rich_rpt_typical-subtyp"/>
</dbReference>
<dbReference type="Gene3D" id="3.60.40.10">
    <property type="entry name" value="PPM-type phosphatase domain"/>
    <property type="match status" value="1"/>
</dbReference>
<evidence type="ECO:0000259" key="7">
    <source>
        <dbReference type="PROSITE" id="PS51746"/>
    </source>
</evidence>
<dbReference type="SUPFAM" id="SSF52058">
    <property type="entry name" value="L domain-like"/>
    <property type="match status" value="2"/>
</dbReference>
<evidence type="ECO:0000256" key="3">
    <source>
        <dbReference type="ARBA" id="ARBA00022737"/>
    </source>
</evidence>
<evidence type="ECO:0000256" key="4">
    <source>
        <dbReference type="ARBA" id="ARBA00022801"/>
    </source>
</evidence>
<dbReference type="InterPro" id="IPR001932">
    <property type="entry name" value="PPM-type_phosphatase-like_dom"/>
</dbReference>
<keyword evidence="9" id="KW-1185">Reference proteome</keyword>
<gene>
    <name evidence="8" type="ORF">M9Y10_026273</name>
</gene>
<dbReference type="InterPro" id="IPR001611">
    <property type="entry name" value="Leu-rich_rpt"/>
</dbReference>
<evidence type="ECO:0000256" key="6">
    <source>
        <dbReference type="RuleBase" id="RU003465"/>
    </source>
</evidence>
<dbReference type="EMBL" id="JAPFFF010000039">
    <property type="protein sequence ID" value="KAK8842051.1"/>
    <property type="molecule type" value="Genomic_DNA"/>
</dbReference>
<keyword evidence="2" id="KW-0479">Metal-binding</keyword>
<feature type="domain" description="PPM-type phosphatase" evidence="7">
    <location>
        <begin position="593"/>
        <end position="836"/>
    </location>
</feature>
<evidence type="ECO:0000256" key="5">
    <source>
        <dbReference type="ARBA" id="ARBA00022912"/>
    </source>
</evidence>
<dbReference type="Pfam" id="PF13855">
    <property type="entry name" value="LRR_8"/>
    <property type="match status" value="1"/>
</dbReference>
<dbReference type="InterPro" id="IPR000222">
    <property type="entry name" value="PP2C_BS"/>
</dbReference>
<reference evidence="8 9" key="1">
    <citation type="submission" date="2024-04" db="EMBL/GenBank/DDBJ databases">
        <title>Tritrichomonas musculus Genome.</title>
        <authorList>
            <person name="Alves-Ferreira E."/>
            <person name="Grigg M."/>
            <person name="Lorenzi H."/>
            <person name="Galac M."/>
        </authorList>
    </citation>
    <scope>NUCLEOTIDE SEQUENCE [LARGE SCALE GENOMIC DNA]</scope>
    <source>
        <strain evidence="8 9">EAF2021</strain>
    </source>
</reference>
<keyword evidence="3" id="KW-0677">Repeat</keyword>
<accession>A0ABR2H7B7</accession>
<evidence type="ECO:0000313" key="9">
    <source>
        <dbReference type="Proteomes" id="UP001470230"/>
    </source>
</evidence>
<evidence type="ECO:0000313" key="8">
    <source>
        <dbReference type="EMBL" id="KAK8842051.1"/>
    </source>
</evidence>
<dbReference type="InterPro" id="IPR050216">
    <property type="entry name" value="LRR_domain-containing"/>
</dbReference>
<dbReference type="InterPro" id="IPR036457">
    <property type="entry name" value="PPM-type-like_dom_sf"/>
</dbReference>
<dbReference type="PROSITE" id="PS51746">
    <property type="entry name" value="PPM_2"/>
    <property type="match status" value="1"/>
</dbReference>
<proteinExistence type="inferred from homology"/>
<dbReference type="CDD" id="cd00143">
    <property type="entry name" value="PP2Cc"/>
    <property type="match status" value="1"/>
</dbReference>
<protein>
    <recommendedName>
        <fullName evidence="7">PPM-type phosphatase domain-containing protein</fullName>
    </recommendedName>
</protein>
<dbReference type="InterPro" id="IPR032675">
    <property type="entry name" value="LRR_dom_sf"/>
</dbReference>
<dbReference type="SMART" id="SM00332">
    <property type="entry name" value="PP2Cc"/>
    <property type="match status" value="1"/>
</dbReference>
<dbReference type="PANTHER" id="PTHR48051">
    <property type="match status" value="1"/>
</dbReference>
<dbReference type="PROSITE" id="PS01032">
    <property type="entry name" value="PPM_1"/>
    <property type="match status" value="1"/>
</dbReference>
<name>A0ABR2H7B7_9EUKA</name>
<dbReference type="PROSITE" id="PS51450">
    <property type="entry name" value="LRR"/>
    <property type="match status" value="7"/>
</dbReference>
<sequence length="839" mass="94868">MGIGHSSNTFNFTADTNSIDLISRGLNSLTIAPHLEEKIKYLNLAGNEIQTIPEGMKEIILLNFTKNKMGPQIPSQIAKQIITYTKLKTFYLSNNQLKELNKILQNPSVESMFLSQNRFEEFPKNFFDKFPLIRTLYFDCNFIESFSNLQSDTLTSLSLSLNYIKTLDCPNLTFSGLHTLDLSKNEIQKIPKDFSKSFPKLSSLNLNFNLISEVEEDDAFPKTLKELKLSYNLIEKVPNSVTSLPVLTYLTIDNNQLKHLPKLPESIINLDASFNSIETIEEQNLPNLRDFWLNDNKLTKFPTEVKAEKSDSFILHHNMIVDFDITSLSRSISTIDISFNKIEKIPKELFENFTNLQNFTAYSNMISEIPAEIAKSEQLYFLNISDNPLKKLPKLPRSITQLEASNCQLTSFEDNFADARPVIVTTSEGEITEEESICLRNVDLSRNMLETFPDFEDIQYLNLSQNQLKKLPKVTNAIKVLDVSMNKIEEMPESISANSLIELNLSFNSLKKLPLFENLPFVQSIIISGNPVEAQIDVTSFTYLQRVDITQTKSVTFVNNSDTKHEVITSVNDASKYEQMKHDPIYINQIEGKSGYSEFIGLRESMEDAIIVRDDLNLYAVCDGHGGSKTANYAAIHLNTLFDFSLKNGSYSFEKAKYFISEVFNQMNEQLQKQGFNDGSTLCLCFLCQNDKGLRKVVTAHLGDARAMIVTKDGKAKKLTTDHKPSMRTEFDEIHKRYGRLSTDNRVDGVLAVARSIGDYTVFGLGRDLELNEFGLDENDRYLVVCCDGVFDVLSNEDVAKIAYNTSSPNEAAFIIRNAAFGFGSSDNISVIVVDLTAK</sequence>
<keyword evidence="1" id="KW-0433">Leucine-rich repeat</keyword>
<dbReference type="Gene3D" id="3.80.10.10">
    <property type="entry name" value="Ribonuclease Inhibitor"/>
    <property type="match status" value="4"/>
</dbReference>
<keyword evidence="5 6" id="KW-0904">Protein phosphatase</keyword>
<organism evidence="8 9">
    <name type="scientific">Tritrichomonas musculus</name>
    <dbReference type="NCBI Taxonomy" id="1915356"/>
    <lineage>
        <taxon>Eukaryota</taxon>
        <taxon>Metamonada</taxon>
        <taxon>Parabasalia</taxon>
        <taxon>Tritrichomonadida</taxon>
        <taxon>Tritrichomonadidae</taxon>
        <taxon>Tritrichomonas</taxon>
    </lineage>
</organism>
<evidence type="ECO:0000256" key="1">
    <source>
        <dbReference type="ARBA" id="ARBA00022614"/>
    </source>
</evidence>
<dbReference type="PANTHER" id="PTHR48051:SF46">
    <property type="entry name" value="LEUCINE RICH REPEAT-CONTAINING DOMAIN PROTEIN"/>
    <property type="match status" value="1"/>
</dbReference>
<comment type="caution">
    <text evidence="8">The sequence shown here is derived from an EMBL/GenBank/DDBJ whole genome shotgun (WGS) entry which is preliminary data.</text>
</comment>
<dbReference type="SMART" id="SM00364">
    <property type="entry name" value="LRR_BAC"/>
    <property type="match status" value="10"/>
</dbReference>
<dbReference type="SMART" id="SM00369">
    <property type="entry name" value="LRR_TYP"/>
    <property type="match status" value="10"/>
</dbReference>
<evidence type="ECO:0000256" key="2">
    <source>
        <dbReference type="ARBA" id="ARBA00022723"/>
    </source>
</evidence>
<dbReference type="SUPFAM" id="SSF81606">
    <property type="entry name" value="PP2C-like"/>
    <property type="match status" value="1"/>
</dbReference>
<dbReference type="Pfam" id="PF00481">
    <property type="entry name" value="PP2C"/>
    <property type="match status" value="1"/>
</dbReference>
<comment type="similarity">
    <text evidence="6">Belongs to the PP2C family.</text>
</comment>